<proteinExistence type="evidence at transcript level"/>
<name>C6SZU1_SOYBN</name>
<evidence type="ECO:0000313" key="1">
    <source>
        <dbReference type="EMBL" id="ACU14764.1"/>
    </source>
</evidence>
<accession>C6SZU1</accession>
<dbReference type="AlphaFoldDB" id="C6SZU1"/>
<organism evidence="1">
    <name type="scientific">Glycine max</name>
    <name type="common">Soybean</name>
    <name type="synonym">Glycine hispida</name>
    <dbReference type="NCBI Taxonomy" id="3847"/>
    <lineage>
        <taxon>Eukaryota</taxon>
        <taxon>Viridiplantae</taxon>
        <taxon>Streptophyta</taxon>
        <taxon>Embryophyta</taxon>
        <taxon>Tracheophyta</taxon>
        <taxon>Spermatophyta</taxon>
        <taxon>Magnoliopsida</taxon>
        <taxon>eudicotyledons</taxon>
        <taxon>Gunneridae</taxon>
        <taxon>Pentapetalae</taxon>
        <taxon>rosids</taxon>
        <taxon>fabids</taxon>
        <taxon>Fabales</taxon>
        <taxon>Fabaceae</taxon>
        <taxon>Papilionoideae</taxon>
        <taxon>50 kb inversion clade</taxon>
        <taxon>NPAAA clade</taxon>
        <taxon>indigoferoid/millettioid clade</taxon>
        <taxon>Phaseoleae</taxon>
        <taxon>Glycine</taxon>
        <taxon>Glycine subgen. Soja</taxon>
    </lineage>
</organism>
<protein>
    <submittedName>
        <fullName evidence="1">Uncharacterized protein</fullName>
    </submittedName>
</protein>
<dbReference type="EMBL" id="BT090694">
    <property type="protein sequence ID" value="ACU14764.1"/>
    <property type="molecule type" value="mRNA"/>
</dbReference>
<reference evidence="1" key="1">
    <citation type="submission" date="2009-08" db="EMBL/GenBank/DDBJ databases">
        <authorList>
            <person name="Cheung F."/>
            <person name="Xiao Y."/>
            <person name="Chan A."/>
            <person name="Moskal W."/>
            <person name="Town C.D."/>
        </authorList>
    </citation>
    <scope>NUCLEOTIDE SEQUENCE</scope>
</reference>
<sequence>MPRIGHPKIRIKNPIPNEIVPLKLLRFMKNYIVDFGPMVRDTPETKSIFPIASNPLSKKKIRPRNEKNIPNPVKPNPIFFRSFISNETILYQ</sequence>